<feature type="domain" description="Transcription regulator PadR N-terminal" evidence="1">
    <location>
        <begin position="8"/>
        <end position="77"/>
    </location>
</feature>
<dbReference type="InterPro" id="IPR036390">
    <property type="entry name" value="WH_DNA-bd_sf"/>
</dbReference>
<evidence type="ECO:0000313" key="4">
    <source>
        <dbReference type="Proteomes" id="UP000831787"/>
    </source>
</evidence>
<sequence length="177" mass="21006">MNSLGYAILSLLVRKPCSGYEIQMLLDALWPAKHSQIYPLLNKLKENHYVTFEQVKQTGKPNKKIYSLTETGKEVLSEWVKETPDPPVQRDEFLIKAYALWLTNEEDGIHLIQDRLKRYQYLLMEHQKTVQEMEKTFGDEVLNKTSPQFGRYVLFKRRIQMDVEEINWCEWVLGLLR</sequence>
<dbReference type="Pfam" id="PF10400">
    <property type="entry name" value="Vir_act_alpha_C"/>
    <property type="match status" value="1"/>
</dbReference>
<dbReference type="EMBL" id="CP095073">
    <property type="protein sequence ID" value="UOQ45631.1"/>
    <property type="molecule type" value="Genomic_DNA"/>
</dbReference>
<gene>
    <name evidence="3" type="ORF">MUN89_06765</name>
</gene>
<dbReference type="PANTHER" id="PTHR43252">
    <property type="entry name" value="TRANSCRIPTIONAL REGULATOR YQJI"/>
    <property type="match status" value="1"/>
</dbReference>
<name>A0ABY4ENI4_9BACI</name>
<dbReference type="InterPro" id="IPR036388">
    <property type="entry name" value="WH-like_DNA-bd_sf"/>
</dbReference>
<dbReference type="SUPFAM" id="SSF46785">
    <property type="entry name" value="Winged helix' DNA-binding domain"/>
    <property type="match status" value="1"/>
</dbReference>
<proteinExistence type="predicted"/>
<feature type="domain" description="Transcription regulator PadR C-terminal" evidence="2">
    <location>
        <begin position="90"/>
        <end position="176"/>
    </location>
</feature>
<dbReference type="RefSeq" id="WP_244712436.1">
    <property type="nucleotide sequence ID" value="NZ_CP095073.1"/>
</dbReference>
<evidence type="ECO:0000259" key="1">
    <source>
        <dbReference type="Pfam" id="PF03551"/>
    </source>
</evidence>
<reference evidence="3 4" key="1">
    <citation type="submission" date="2022-04" db="EMBL/GenBank/DDBJ databases">
        <title>Halobacillus sp. isolated from saltern.</title>
        <authorList>
            <person name="Won M."/>
            <person name="Lee C.-M."/>
            <person name="Woen H.-Y."/>
            <person name="Kwon S.-W."/>
        </authorList>
    </citation>
    <scope>NUCLEOTIDE SEQUENCE [LARGE SCALE GENOMIC DNA]</scope>
    <source>
        <strain evidence="3 4">SSBR10-3</strain>
    </source>
</reference>
<dbReference type="InterPro" id="IPR018309">
    <property type="entry name" value="Tscrpt_reg_PadR_C"/>
</dbReference>
<keyword evidence="4" id="KW-1185">Reference proteome</keyword>
<evidence type="ECO:0000259" key="2">
    <source>
        <dbReference type="Pfam" id="PF10400"/>
    </source>
</evidence>
<protein>
    <submittedName>
        <fullName evidence="3">PadR family transcriptional regulator</fullName>
    </submittedName>
</protein>
<dbReference type="Pfam" id="PF03551">
    <property type="entry name" value="PadR"/>
    <property type="match status" value="1"/>
</dbReference>
<accession>A0ABY4ENI4</accession>
<dbReference type="Gene3D" id="6.10.140.190">
    <property type="match status" value="1"/>
</dbReference>
<dbReference type="PANTHER" id="PTHR43252:SF4">
    <property type="entry name" value="TRANSCRIPTIONAL REGULATORY PROTEIN"/>
    <property type="match status" value="1"/>
</dbReference>
<evidence type="ECO:0000313" key="3">
    <source>
        <dbReference type="EMBL" id="UOQ45631.1"/>
    </source>
</evidence>
<dbReference type="InterPro" id="IPR005149">
    <property type="entry name" value="Tscrpt_reg_PadR_N"/>
</dbReference>
<organism evidence="3 4">
    <name type="scientific">Halobacillus salinarum</name>
    <dbReference type="NCBI Taxonomy" id="2932257"/>
    <lineage>
        <taxon>Bacteria</taxon>
        <taxon>Bacillati</taxon>
        <taxon>Bacillota</taxon>
        <taxon>Bacilli</taxon>
        <taxon>Bacillales</taxon>
        <taxon>Bacillaceae</taxon>
        <taxon>Halobacillus</taxon>
    </lineage>
</organism>
<dbReference type="Proteomes" id="UP000831787">
    <property type="component" value="Chromosome"/>
</dbReference>
<dbReference type="Gene3D" id="1.10.10.10">
    <property type="entry name" value="Winged helix-like DNA-binding domain superfamily/Winged helix DNA-binding domain"/>
    <property type="match status" value="1"/>
</dbReference>